<protein>
    <submittedName>
        <fullName evidence="6">Lysoplasmalogenase</fullName>
    </submittedName>
</protein>
<comment type="subcellular location">
    <subcellularLocation>
        <location evidence="1">Membrane</location>
        <topology evidence="1">Multi-pass membrane protein</topology>
    </subcellularLocation>
</comment>
<dbReference type="EMBL" id="JADKMY010000003">
    <property type="protein sequence ID" value="MBF4554260.1"/>
    <property type="molecule type" value="Genomic_DNA"/>
</dbReference>
<comment type="caution">
    <text evidence="6">The sequence shown here is derived from an EMBL/GenBank/DDBJ whole genome shotgun (WGS) entry which is preliminary data.</text>
</comment>
<evidence type="ECO:0000313" key="6">
    <source>
        <dbReference type="EMBL" id="MBF4554260.1"/>
    </source>
</evidence>
<organism evidence="6 7">
    <name type="scientific">Corynebacterium suicordis DSM 45110</name>
    <dbReference type="NCBI Taxonomy" id="1121369"/>
    <lineage>
        <taxon>Bacteria</taxon>
        <taxon>Bacillati</taxon>
        <taxon>Actinomycetota</taxon>
        <taxon>Actinomycetes</taxon>
        <taxon>Mycobacteriales</taxon>
        <taxon>Corynebacteriaceae</taxon>
        <taxon>Corynebacterium</taxon>
    </lineage>
</organism>
<reference evidence="6 7" key="1">
    <citation type="submission" date="2020-10" db="EMBL/GenBank/DDBJ databases">
        <title>Novel species in genus Corynebacterium.</title>
        <authorList>
            <person name="Zhang G."/>
        </authorList>
    </citation>
    <scope>NUCLEOTIDE SEQUENCE [LARGE SCALE GENOMIC DNA]</scope>
    <source>
        <strain evidence="6 7">DSM 45110</strain>
    </source>
</reference>
<dbReference type="Pfam" id="PF07947">
    <property type="entry name" value="YhhN"/>
    <property type="match status" value="1"/>
</dbReference>
<evidence type="ECO:0000256" key="4">
    <source>
        <dbReference type="ARBA" id="ARBA00022989"/>
    </source>
</evidence>
<accession>A0ABR9ZLH7</accession>
<comment type="similarity">
    <text evidence="2">Belongs to the TMEM86 family.</text>
</comment>
<gene>
    <name evidence="6" type="ORF">IRY30_09285</name>
</gene>
<sequence length="249" mass="26362">MLSRPREWSTAACWTWRIWTLPKLRSAYLGAAAVSVVAAAFPSDATTRVIKPTLMPLLLASSALFATESNRRTALNKPVDAALLTAGLAGGWVGDIILMGKDSRSENPQVRAKNLNQGSAAFAVNQLAYHALLLRSGARITGKNLVLRVPAMLGGIGLASIRNKKALPAAVGYGSLLGLTSVLAQDSREDAALGGNLFVASDGLILARLTLLKQLSRLDALTDGAVMATYVTAQLLLVNRLVDYILEGR</sequence>
<dbReference type="Proteomes" id="UP000635902">
    <property type="component" value="Unassembled WGS sequence"/>
</dbReference>
<evidence type="ECO:0000313" key="7">
    <source>
        <dbReference type="Proteomes" id="UP000635902"/>
    </source>
</evidence>
<evidence type="ECO:0000256" key="2">
    <source>
        <dbReference type="ARBA" id="ARBA00007375"/>
    </source>
</evidence>
<keyword evidence="4" id="KW-1133">Transmembrane helix</keyword>
<evidence type="ECO:0000256" key="3">
    <source>
        <dbReference type="ARBA" id="ARBA00022692"/>
    </source>
</evidence>
<name>A0ABR9ZLH7_9CORY</name>
<evidence type="ECO:0000256" key="5">
    <source>
        <dbReference type="ARBA" id="ARBA00023136"/>
    </source>
</evidence>
<dbReference type="InterPro" id="IPR012506">
    <property type="entry name" value="TMEM86B-like"/>
</dbReference>
<evidence type="ECO:0000256" key="1">
    <source>
        <dbReference type="ARBA" id="ARBA00004141"/>
    </source>
</evidence>
<keyword evidence="7" id="KW-1185">Reference proteome</keyword>
<proteinExistence type="inferred from homology"/>
<keyword evidence="3" id="KW-0812">Transmembrane</keyword>
<keyword evidence="5" id="KW-0472">Membrane</keyword>